<feature type="region of interest" description="Disordered" evidence="2">
    <location>
        <begin position="160"/>
        <end position="208"/>
    </location>
</feature>
<sequence>EAKSLMKLNGGRLKILYADMLDYHCIVDALNGCCGLFYTFDPPQYDEVMAEVEVRVFYNVLEDSAHTETRQNVVFTSSMATVAWSDDRNSVADLHERHWRNVNLCRRLKFRMELQKMGGVYDQSSTYTDILLFRKNNYNLLLEEKSLTIGNMPSWWRKSSSKEVKKKGSRDNIFDGPRVDSRSPSPSNSISHCHSFAERPHGKPLPLPSTLPSALGRIESAISFPVPLGNVSWRSSPCLPLPSPGQASNMLDSADVDGYSTSSSVSSVTFVDSVEAADLQLKQ</sequence>
<proteinExistence type="predicted"/>
<evidence type="ECO:0000256" key="1">
    <source>
        <dbReference type="ARBA" id="ARBA00023002"/>
    </source>
</evidence>
<dbReference type="InterPro" id="IPR036291">
    <property type="entry name" value="NAD(P)-bd_dom_sf"/>
</dbReference>
<dbReference type="InterPro" id="IPR050425">
    <property type="entry name" value="NAD(P)_dehydrat-like"/>
</dbReference>
<feature type="compositionally biased region" description="Low complexity" evidence="2">
    <location>
        <begin position="182"/>
        <end position="194"/>
    </location>
</feature>
<dbReference type="PANTHER" id="PTHR10366:SF749">
    <property type="entry name" value="NAD DEPENDENT EPIMERASE_DEHYDRATASE FAMILY PROTEIN, EXPRESSED"/>
    <property type="match status" value="1"/>
</dbReference>
<dbReference type="SUPFAM" id="SSF51735">
    <property type="entry name" value="NAD(P)-binding Rossmann-fold domains"/>
    <property type="match status" value="1"/>
</dbReference>
<dbReference type="Gene3D" id="3.40.50.720">
    <property type="entry name" value="NAD(P)-binding Rossmann-like Domain"/>
    <property type="match status" value="1"/>
</dbReference>
<evidence type="ECO:0000256" key="2">
    <source>
        <dbReference type="SAM" id="MobiDB-lite"/>
    </source>
</evidence>
<dbReference type="GO" id="GO:0016616">
    <property type="term" value="F:oxidoreductase activity, acting on the CH-OH group of donors, NAD or NADP as acceptor"/>
    <property type="evidence" value="ECO:0007669"/>
    <property type="project" value="TreeGrafter"/>
</dbReference>
<evidence type="ECO:0000313" key="3">
    <source>
        <dbReference type="EMBL" id="KAH9316341.1"/>
    </source>
</evidence>
<keyword evidence="4" id="KW-1185">Reference proteome</keyword>
<comment type="caution">
    <text evidence="3">The sequence shown here is derived from an EMBL/GenBank/DDBJ whole genome shotgun (WGS) entry which is preliminary data.</text>
</comment>
<protein>
    <submittedName>
        <fullName evidence="3">Uncharacterized protein</fullName>
    </submittedName>
</protein>
<dbReference type="PANTHER" id="PTHR10366">
    <property type="entry name" value="NAD DEPENDENT EPIMERASE/DEHYDRATASE"/>
    <property type="match status" value="1"/>
</dbReference>
<reference evidence="3 4" key="1">
    <citation type="journal article" date="2021" name="Nat. Plants">
        <title>The Taxus genome provides insights into paclitaxel biosynthesis.</title>
        <authorList>
            <person name="Xiong X."/>
            <person name="Gou J."/>
            <person name="Liao Q."/>
            <person name="Li Y."/>
            <person name="Zhou Q."/>
            <person name="Bi G."/>
            <person name="Li C."/>
            <person name="Du R."/>
            <person name="Wang X."/>
            <person name="Sun T."/>
            <person name="Guo L."/>
            <person name="Liang H."/>
            <person name="Lu P."/>
            <person name="Wu Y."/>
            <person name="Zhang Z."/>
            <person name="Ro D.K."/>
            <person name="Shang Y."/>
            <person name="Huang S."/>
            <person name="Yan J."/>
        </authorList>
    </citation>
    <scope>NUCLEOTIDE SEQUENCE [LARGE SCALE GENOMIC DNA]</scope>
    <source>
        <strain evidence="3">Ta-2019</strain>
    </source>
</reference>
<feature type="compositionally biased region" description="Basic and acidic residues" evidence="2">
    <location>
        <begin position="169"/>
        <end position="181"/>
    </location>
</feature>
<keyword evidence="1" id="KW-0560">Oxidoreductase</keyword>
<dbReference type="EMBL" id="JAHRHJ020000005">
    <property type="protein sequence ID" value="KAH9316341.1"/>
    <property type="molecule type" value="Genomic_DNA"/>
</dbReference>
<accession>A0AA38LA01</accession>
<feature type="non-terminal residue" evidence="3">
    <location>
        <position position="283"/>
    </location>
</feature>
<name>A0AA38LA01_TAXCH</name>
<gene>
    <name evidence="3" type="ORF">KI387_024968</name>
</gene>
<evidence type="ECO:0000313" key="4">
    <source>
        <dbReference type="Proteomes" id="UP000824469"/>
    </source>
</evidence>
<dbReference type="AlphaFoldDB" id="A0AA38LA01"/>
<dbReference type="Proteomes" id="UP000824469">
    <property type="component" value="Unassembled WGS sequence"/>
</dbReference>
<organism evidence="3 4">
    <name type="scientific">Taxus chinensis</name>
    <name type="common">Chinese yew</name>
    <name type="synonym">Taxus wallichiana var. chinensis</name>
    <dbReference type="NCBI Taxonomy" id="29808"/>
    <lineage>
        <taxon>Eukaryota</taxon>
        <taxon>Viridiplantae</taxon>
        <taxon>Streptophyta</taxon>
        <taxon>Embryophyta</taxon>
        <taxon>Tracheophyta</taxon>
        <taxon>Spermatophyta</taxon>
        <taxon>Pinopsida</taxon>
        <taxon>Pinidae</taxon>
        <taxon>Conifers II</taxon>
        <taxon>Cupressales</taxon>
        <taxon>Taxaceae</taxon>
        <taxon>Taxus</taxon>
    </lineage>
</organism>